<gene>
    <name evidence="4" type="ORF">C2S53_017097</name>
</gene>
<dbReference type="InterPro" id="IPR008949">
    <property type="entry name" value="Isoprenoid_synthase_dom_sf"/>
</dbReference>
<organism evidence="4 5">
    <name type="scientific">Perilla frutescens var. hirtella</name>
    <name type="common">Perilla citriodora</name>
    <name type="synonym">Perilla setoyensis</name>
    <dbReference type="NCBI Taxonomy" id="608512"/>
    <lineage>
        <taxon>Eukaryota</taxon>
        <taxon>Viridiplantae</taxon>
        <taxon>Streptophyta</taxon>
        <taxon>Embryophyta</taxon>
        <taxon>Tracheophyta</taxon>
        <taxon>Spermatophyta</taxon>
        <taxon>Magnoliopsida</taxon>
        <taxon>eudicotyledons</taxon>
        <taxon>Gunneridae</taxon>
        <taxon>Pentapetalae</taxon>
        <taxon>asterids</taxon>
        <taxon>lamiids</taxon>
        <taxon>Lamiales</taxon>
        <taxon>Lamiaceae</taxon>
        <taxon>Nepetoideae</taxon>
        <taxon>Elsholtzieae</taxon>
        <taxon>Perilla</taxon>
    </lineage>
</organism>
<dbReference type="PANTHER" id="PTHR43281:SF6">
    <property type="entry name" value="HETERODIMERIC GERANYLGERANYL PYROPHOSPHATE SYNTHASE SMALL SUBUNIT, CHLOROPLASTIC-LIKE"/>
    <property type="match status" value="1"/>
</dbReference>
<evidence type="ECO:0000313" key="4">
    <source>
        <dbReference type="EMBL" id="KAH6822801.1"/>
    </source>
</evidence>
<sequence length="302" mass="33239">MAINLPHLNTKTTFPIKPRTNLGPSSARYMPRAIAVAQNHSYWASIEADVHDHLNKAIQIRPPETVFEPMHYLTFAAPTTAASALCVAACELVGGDRAEALAAASAIHLMHAAAYAHEHLPLTDKSRPESKPEIHHKFDPNIELLTGDGIAPFGFELLARSMDPARTDHPDRILRVIAEISRACGSQGMINGLHKEEEILDQYSRFEFVEYVCKKKYGEVHASGAACGAILGGGDDEEIERLRRFGLYAGTVRGLMEKENIPEIQNIIRKLKDLALEELEGFHGKNTDLISSLVFEPSLCVA</sequence>
<reference evidence="4 5" key="1">
    <citation type="journal article" date="2021" name="Nat. Commun.">
        <title>Incipient diploidization of the medicinal plant Perilla within 10,000 years.</title>
        <authorList>
            <person name="Zhang Y."/>
            <person name="Shen Q."/>
            <person name="Leng L."/>
            <person name="Zhang D."/>
            <person name="Chen S."/>
            <person name="Shi Y."/>
            <person name="Ning Z."/>
            <person name="Chen S."/>
        </authorList>
    </citation>
    <scope>NUCLEOTIDE SEQUENCE [LARGE SCALE GENOMIC DNA]</scope>
    <source>
        <strain evidence="5">cv. PC099</strain>
    </source>
</reference>
<dbReference type="GO" id="GO:0004659">
    <property type="term" value="F:prenyltransferase activity"/>
    <property type="evidence" value="ECO:0007669"/>
    <property type="project" value="TreeGrafter"/>
</dbReference>
<dbReference type="GO" id="GO:0046872">
    <property type="term" value="F:metal ion binding"/>
    <property type="evidence" value="ECO:0007669"/>
    <property type="project" value="UniProtKB-KW"/>
</dbReference>
<dbReference type="Proteomes" id="UP001190926">
    <property type="component" value="Unassembled WGS sequence"/>
</dbReference>
<proteinExistence type="predicted"/>
<dbReference type="Gene3D" id="1.10.600.10">
    <property type="entry name" value="Farnesyl Diphosphate Synthase"/>
    <property type="match status" value="1"/>
</dbReference>
<protein>
    <submittedName>
        <fullName evidence="4">Uncharacterized protein</fullName>
    </submittedName>
</protein>
<dbReference type="AlphaFoldDB" id="A0AAD4IX59"/>
<keyword evidence="2" id="KW-0479">Metal-binding</keyword>
<dbReference type="EMBL" id="SDAM02001188">
    <property type="protein sequence ID" value="KAH6822801.1"/>
    <property type="molecule type" value="Genomic_DNA"/>
</dbReference>
<evidence type="ECO:0000256" key="1">
    <source>
        <dbReference type="ARBA" id="ARBA00001946"/>
    </source>
</evidence>
<accession>A0AAD4IX59</accession>
<keyword evidence="5" id="KW-1185">Reference proteome</keyword>
<comment type="cofactor">
    <cofactor evidence="1">
        <name>Mg(2+)</name>
        <dbReference type="ChEBI" id="CHEBI:18420"/>
    </cofactor>
</comment>
<name>A0AAD4IX59_PERFH</name>
<dbReference type="PANTHER" id="PTHR43281">
    <property type="entry name" value="FARNESYL DIPHOSPHATE SYNTHASE"/>
    <property type="match status" value="1"/>
</dbReference>
<evidence type="ECO:0000313" key="5">
    <source>
        <dbReference type="Proteomes" id="UP001190926"/>
    </source>
</evidence>
<evidence type="ECO:0000256" key="3">
    <source>
        <dbReference type="ARBA" id="ARBA00022842"/>
    </source>
</evidence>
<keyword evidence="3" id="KW-0460">Magnesium</keyword>
<comment type="caution">
    <text evidence="4">The sequence shown here is derived from an EMBL/GenBank/DDBJ whole genome shotgun (WGS) entry which is preliminary data.</text>
</comment>
<dbReference type="SUPFAM" id="SSF48576">
    <property type="entry name" value="Terpenoid synthases"/>
    <property type="match status" value="1"/>
</dbReference>
<evidence type="ECO:0000256" key="2">
    <source>
        <dbReference type="ARBA" id="ARBA00022723"/>
    </source>
</evidence>